<name>A0A0E9X4J0_ANGAN</name>
<proteinExistence type="predicted"/>
<evidence type="ECO:0000256" key="1">
    <source>
        <dbReference type="SAM" id="Phobius"/>
    </source>
</evidence>
<feature type="transmembrane region" description="Helical" evidence="1">
    <location>
        <begin position="12"/>
        <end position="28"/>
    </location>
</feature>
<keyword evidence="1" id="KW-0472">Membrane</keyword>
<sequence length="58" mass="6975">MYNTPLINKFDISFHIYIFYTLMFYLFFKLNFRHIKEEALSFPQAKNHIIATTQEGPA</sequence>
<keyword evidence="1" id="KW-0812">Transmembrane</keyword>
<accession>A0A0E9X4J0</accession>
<organism evidence="2">
    <name type="scientific">Anguilla anguilla</name>
    <name type="common">European freshwater eel</name>
    <name type="synonym">Muraena anguilla</name>
    <dbReference type="NCBI Taxonomy" id="7936"/>
    <lineage>
        <taxon>Eukaryota</taxon>
        <taxon>Metazoa</taxon>
        <taxon>Chordata</taxon>
        <taxon>Craniata</taxon>
        <taxon>Vertebrata</taxon>
        <taxon>Euteleostomi</taxon>
        <taxon>Actinopterygii</taxon>
        <taxon>Neopterygii</taxon>
        <taxon>Teleostei</taxon>
        <taxon>Anguilliformes</taxon>
        <taxon>Anguillidae</taxon>
        <taxon>Anguilla</taxon>
    </lineage>
</organism>
<keyword evidence="1" id="KW-1133">Transmembrane helix</keyword>
<dbReference type="AlphaFoldDB" id="A0A0E9X4J0"/>
<reference evidence="2" key="2">
    <citation type="journal article" date="2015" name="Fish Shellfish Immunol.">
        <title>Early steps in the European eel (Anguilla anguilla)-Vibrio vulnificus interaction in the gills: Role of the RtxA13 toxin.</title>
        <authorList>
            <person name="Callol A."/>
            <person name="Pajuelo D."/>
            <person name="Ebbesson L."/>
            <person name="Teles M."/>
            <person name="MacKenzie S."/>
            <person name="Amaro C."/>
        </authorList>
    </citation>
    <scope>NUCLEOTIDE SEQUENCE</scope>
</reference>
<protein>
    <submittedName>
        <fullName evidence="2">Uncharacterized protein</fullName>
    </submittedName>
</protein>
<evidence type="ECO:0000313" key="2">
    <source>
        <dbReference type="EMBL" id="JAH96608.1"/>
    </source>
</evidence>
<reference evidence="2" key="1">
    <citation type="submission" date="2014-11" db="EMBL/GenBank/DDBJ databases">
        <authorList>
            <person name="Amaro Gonzalez C."/>
        </authorList>
    </citation>
    <scope>NUCLEOTIDE SEQUENCE</scope>
</reference>
<dbReference type="EMBL" id="GBXM01011969">
    <property type="protein sequence ID" value="JAH96608.1"/>
    <property type="molecule type" value="Transcribed_RNA"/>
</dbReference>